<dbReference type="AlphaFoldDB" id="A0A8X6SE43"/>
<keyword evidence="3" id="KW-1185">Reference proteome</keyword>
<gene>
    <name evidence="2" type="ORF">TNCV_3696771</name>
</gene>
<evidence type="ECO:0000313" key="3">
    <source>
        <dbReference type="Proteomes" id="UP000887159"/>
    </source>
</evidence>
<comment type="caution">
    <text evidence="2">The sequence shown here is derived from an EMBL/GenBank/DDBJ whole genome shotgun (WGS) entry which is preliminary data.</text>
</comment>
<reference evidence="2" key="1">
    <citation type="submission" date="2020-08" db="EMBL/GenBank/DDBJ databases">
        <title>Multicomponent nature underlies the extraordinary mechanical properties of spider dragline silk.</title>
        <authorList>
            <person name="Kono N."/>
            <person name="Nakamura H."/>
            <person name="Mori M."/>
            <person name="Yoshida Y."/>
            <person name="Ohtoshi R."/>
            <person name="Malay A.D."/>
            <person name="Moran D.A.P."/>
            <person name="Tomita M."/>
            <person name="Numata K."/>
            <person name="Arakawa K."/>
        </authorList>
    </citation>
    <scope>NUCLEOTIDE SEQUENCE</scope>
</reference>
<dbReference type="EMBL" id="BMAU01021292">
    <property type="protein sequence ID" value="GFY09715.1"/>
    <property type="molecule type" value="Genomic_DNA"/>
</dbReference>
<accession>A0A8X6SE43</accession>
<feature type="region of interest" description="Disordered" evidence="1">
    <location>
        <begin position="1"/>
        <end position="26"/>
    </location>
</feature>
<organism evidence="2 3">
    <name type="scientific">Trichonephila clavipes</name>
    <name type="common">Golden silk orbweaver</name>
    <name type="synonym">Nephila clavipes</name>
    <dbReference type="NCBI Taxonomy" id="2585209"/>
    <lineage>
        <taxon>Eukaryota</taxon>
        <taxon>Metazoa</taxon>
        <taxon>Ecdysozoa</taxon>
        <taxon>Arthropoda</taxon>
        <taxon>Chelicerata</taxon>
        <taxon>Arachnida</taxon>
        <taxon>Araneae</taxon>
        <taxon>Araneomorphae</taxon>
        <taxon>Entelegynae</taxon>
        <taxon>Araneoidea</taxon>
        <taxon>Nephilidae</taxon>
        <taxon>Trichonephila</taxon>
    </lineage>
</organism>
<sequence length="88" mass="9940">MKAPSSSFTPTPLVHADNQRDGHSTSQLSLYDFTPTEWTYCTGHPVRARDDAPRNFEQPGRFLSCHSKLPNHVTITLDKLNMLVLTRS</sequence>
<name>A0A8X6SE43_TRICX</name>
<protein>
    <submittedName>
        <fullName evidence="2">Uncharacterized protein</fullName>
    </submittedName>
</protein>
<evidence type="ECO:0000256" key="1">
    <source>
        <dbReference type="SAM" id="MobiDB-lite"/>
    </source>
</evidence>
<proteinExistence type="predicted"/>
<feature type="compositionally biased region" description="Polar residues" evidence="1">
    <location>
        <begin position="1"/>
        <end position="10"/>
    </location>
</feature>
<evidence type="ECO:0000313" key="2">
    <source>
        <dbReference type="EMBL" id="GFY09715.1"/>
    </source>
</evidence>
<dbReference type="Proteomes" id="UP000887159">
    <property type="component" value="Unassembled WGS sequence"/>
</dbReference>